<feature type="transmembrane region" description="Helical" evidence="5">
    <location>
        <begin position="95"/>
        <end position="115"/>
    </location>
</feature>
<dbReference type="PROSITE" id="PS50931">
    <property type="entry name" value="HTH_LYSR"/>
    <property type="match status" value="1"/>
</dbReference>
<keyword evidence="8" id="KW-1185">Reference proteome</keyword>
<keyword evidence="3 7" id="KW-0238">DNA-binding</keyword>
<dbReference type="Gene3D" id="1.10.10.10">
    <property type="entry name" value="Winged helix-like DNA-binding domain superfamily/Winged helix DNA-binding domain"/>
    <property type="match status" value="1"/>
</dbReference>
<organism evidence="7 8">
    <name type="scientific">Paenochrobactrum gallinarii</name>
    <dbReference type="NCBI Taxonomy" id="643673"/>
    <lineage>
        <taxon>Bacteria</taxon>
        <taxon>Pseudomonadati</taxon>
        <taxon>Pseudomonadota</taxon>
        <taxon>Alphaproteobacteria</taxon>
        <taxon>Hyphomicrobiales</taxon>
        <taxon>Brucellaceae</taxon>
        <taxon>Paenochrobactrum</taxon>
    </lineage>
</organism>
<keyword evidence="2" id="KW-0805">Transcription regulation</keyword>
<dbReference type="PRINTS" id="PR00039">
    <property type="entry name" value="HTHLYSR"/>
</dbReference>
<dbReference type="InterPro" id="IPR036388">
    <property type="entry name" value="WH-like_DNA-bd_sf"/>
</dbReference>
<dbReference type="PANTHER" id="PTHR30419">
    <property type="entry name" value="HTH-TYPE TRANSCRIPTIONAL REGULATOR YBHD"/>
    <property type="match status" value="1"/>
</dbReference>
<dbReference type="GO" id="GO:0003700">
    <property type="term" value="F:DNA-binding transcription factor activity"/>
    <property type="evidence" value="ECO:0007669"/>
    <property type="project" value="InterPro"/>
</dbReference>
<dbReference type="InterPro" id="IPR036390">
    <property type="entry name" value="WH_DNA-bd_sf"/>
</dbReference>
<sequence>MRIALKQIEAFLAVAEHKSFSAAARHMGVAQPALSIMIREMESELGVRMFDRTTRRVELTQAGEEFRASSSKVMEDLGHAIQNTRDLAARKRGRIRIAASPLLSSAIVPFAIAAFHKDYPGINIEVLDAPNQDIREEVVANNADCGLGTFSAHEEGIERTVLMRDNLGLFMPADHPLAGNAFVRWDDLPQWPLIAMSRNSGIRRLMELGAEQASQILHPKFEASMVTTALAFVAAGLGVAVLPTYAMSRADQYNLVSRPLVDPTVSRDLCLIRATGKSLSPAVSSFITVLRNHLQGMLLSNDHRNKIQDL</sequence>
<dbReference type="InterPro" id="IPR050950">
    <property type="entry name" value="HTH-type_LysR_regulators"/>
</dbReference>
<evidence type="ECO:0000256" key="4">
    <source>
        <dbReference type="ARBA" id="ARBA00023163"/>
    </source>
</evidence>
<keyword evidence="5" id="KW-0472">Membrane</keyword>
<name>A0A841M745_9HYPH</name>
<dbReference type="Proteomes" id="UP000555393">
    <property type="component" value="Unassembled WGS sequence"/>
</dbReference>
<dbReference type="FunFam" id="1.10.10.10:FF:000001">
    <property type="entry name" value="LysR family transcriptional regulator"/>
    <property type="match status" value="1"/>
</dbReference>
<dbReference type="SUPFAM" id="SSF46785">
    <property type="entry name" value="Winged helix' DNA-binding domain"/>
    <property type="match status" value="1"/>
</dbReference>
<reference evidence="7 8" key="1">
    <citation type="submission" date="2020-08" db="EMBL/GenBank/DDBJ databases">
        <title>Genomic Encyclopedia of Type Strains, Phase IV (KMG-IV): sequencing the most valuable type-strain genomes for metagenomic binning, comparative biology and taxonomic classification.</title>
        <authorList>
            <person name="Goeker M."/>
        </authorList>
    </citation>
    <scope>NUCLEOTIDE SEQUENCE [LARGE SCALE GENOMIC DNA]</scope>
    <source>
        <strain evidence="7 8">DSM 22336</strain>
    </source>
</reference>
<dbReference type="PANTHER" id="PTHR30419:SF8">
    <property type="entry name" value="NITROGEN ASSIMILATION TRANSCRIPTIONAL ACTIVATOR-RELATED"/>
    <property type="match status" value="1"/>
</dbReference>
<gene>
    <name evidence="7" type="ORF">FHS77_001939</name>
</gene>
<proteinExistence type="inferred from homology"/>
<dbReference type="Gene3D" id="3.40.190.290">
    <property type="match status" value="1"/>
</dbReference>
<comment type="similarity">
    <text evidence="1">Belongs to the LysR transcriptional regulatory family.</text>
</comment>
<keyword evidence="4" id="KW-0804">Transcription</keyword>
<feature type="domain" description="HTH lysR-type" evidence="6">
    <location>
        <begin position="1"/>
        <end position="60"/>
    </location>
</feature>
<evidence type="ECO:0000256" key="1">
    <source>
        <dbReference type="ARBA" id="ARBA00009437"/>
    </source>
</evidence>
<dbReference type="RefSeq" id="WP_184222697.1">
    <property type="nucleotide sequence ID" value="NZ_JACIIU010000008.1"/>
</dbReference>
<dbReference type="InterPro" id="IPR005119">
    <property type="entry name" value="LysR_subst-bd"/>
</dbReference>
<dbReference type="GO" id="GO:0003677">
    <property type="term" value="F:DNA binding"/>
    <property type="evidence" value="ECO:0007669"/>
    <property type="project" value="UniProtKB-KW"/>
</dbReference>
<keyword evidence="5" id="KW-1133">Transmembrane helix</keyword>
<feature type="transmembrane region" description="Helical" evidence="5">
    <location>
        <begin position="229"/>
        <end position="248"/>
    </location>
</feature>
<keyword evidence="5" id="KW-0812">Transmembrane</keyword>
<dbReference type="SUPFAM" id="SSF53850">
    <property type="entry name" value="Periplasmic binding protein-like II"/>
    <property type="match status" value="1"/>
</dbReference>
<comment type="caution">
    <text evidence="7">The sequence shown here is derived from an EMBL/GenBank/DDBJ whole genome shotgun (WGS) entry which is preliminary data.</text>
</comment>
<evidence type="ECO:0000313" key="7">
    <source>
        <dbReference type="EMBL" id="MBB6261384.1"/>
    </source>
</evidence>
<evidence type="ECO:0000256" key="2">
    <source>
        <dbReference type="ARBA" id="ARBA00023015"/>
    </source>
</evidence>
<dbReference type="CDD" id="cd08440">
    <property type="entry name" value="PBP2_LTTR_like_4"/>
    <property type="match status" value="1"/>
</dbReference>
<dbReference type="GO" id="GO:0005829">
    <property type="term" value="C:cytosol"/>
    <property type="evidence" value="ECO:0007669"/>
    <property type="project" value="TreeGrafter"/>
</dbReference>
<protein>
    <submittedName>
        <fullName evidence="7">DNA-binding transcriptional LysR family regulator</fullName>
    </submittedName>
</protein>
<dbReference type="InterPro" id="IPR000847">
    <property type="entry name" value="LysR_HTH_N"/>
</dbReference>
<evidence type="ECO:0000259" key="6">
    <source>
        <dbReference type="PROSITE" id="PS50931"/>
    </source>
</evidence>
<dbReference type="Pfam" id="PF00126">
    <property type="entry name" value="HTH_1"/>
    <property type="match status" value="1"/>
</dbReference>
<dbReference type="Pfam" id="PF03466">
    <property type="entry name" value="LysR_substrate"/>
    <property type="match status" value="1"/>
</dbReference>
<dbReference type="EMBL" id="JACIIU010000008">
    <property type="protein sequence ID" value="MBB6261384.1"/>
    <property type="molecule type" value="Genomic_DNA"/>
</dbReference>
<evidence type="ECO:0000256" key="5">
    <source>
        <dbReference type="SAM" id="Phobius"/>
    </source>
</evidence>
<dbReference type="AlphaFoldDB" id="A0A841M745"/>
<evidence type="ECO:0000256" key="3">
    <source>
        <dbReference type="ARBA" id="ARBA00023125"/>
    </source>
</evidence>
<accession>A0A841M745</accession>
<evidence type="ECO:0000313" key="8">
    <source>
        <dbReference type="Proteomes" id="UP000555393"/>
    </source>
</evidence>